<accession>Q4RUT4</accession>
<proteinExistence type="inferred from homology"/>
<gene>
    <name evidence="2" type="ORF">GSTENG00028650001</name>
</gene>
<dbReference type="PANTHER" id="PTHR31139">
    <property type="entry name" value="ECTOPIC P GRANULES PROTEIN 5 HOMOLOG"/>
    <property type="match status" value="1"/>
</dbReference>
<comment type="caution">
    <text evidence="2">The sequence shown here is derived from an EMBL/GenBank/DDBJ whole genome shotgun (WGS) entry which is preliminary data.</text>
</comment>
<reference evidence="2" key="1">
    <citation type="journal article" date="2004" name="Nature">
        <title>Genome duplication in the teleost fish Tetraodon nigroviridis reveals the early vertebrate proto-karyotype.</title>
        <authorList>
            <person name="Jaillon O."/>
            <person name="Aury J.-M."/>
            <person name="Brunet F."/>
            <person name="Petit J.-L."/>
            <person name="Stange-Thomann N."/>
            <person name="Mauceli E."/>
            <person name="Bouneau L."/>
            <person name="Fischer C."/>
            <person name="Ozouf-Costaz C."/>
            <person name="Bernot A."/>
            <person name="Nicaud S."/>
            <person name="Jaffe D."/>
            <person name="Fisher S."/>
            <person name="Lutfalla G."/>
            <person name="Dossat C."/>
            <person name="Segurens B."/>
            <person name="Dasilva C."/>
            <person name="Salanoubat M."/>
            <person name="Levy M."/>
            <person name="Boudet N."/>
            <person name="Castellano S."/>
            <person name="Anthouard V."/>
            <person name="Jubin C."/>
            <person name="Castelli V."/>
            <person name="Katinka M."/>
            <person name="Vacherie B."/>
            <person name="Biemont C."/>
            <person name="Skalli Z."/>
            <person name="Cattolico L."/>
            <person name="Poulain J."/>
            <person name="De Berardinis V."/>
            <person name="Cruaud C."/>
            <person name="Duprat S."/>
            <person name="Brottier P."/>
            <person name="Coutanceau J.-P."/>
            <person name="Gouzy J."/>
            <person name="Parra G."/>
            <person name="Lardier G."/>
            <person name="Chapple C."/>
            <person name="McKernan K.J."/>
            <person name="McEwan P."/>
            <person name="Bosak S."/>
            <person name="Kellis M."/>
            <person name="Volff J.-N."/>
            <person name="Guigo R."/>
            <person name="Zody M.C."/>
            <person name="Mesirov J."/>
            <person name="Lindblad-Toh K."/>
            <person name="Birren B."/>
            <person name="Nusbaum C."/>
            <person name="Kahn D."/>
            <person name="Robinson-Rechavi M."/>
            <person name="Laudet V."/>
            <person name="Schachter V."/>
            <person name="Quetier F."/>
            <person name="Saurin W."/>
            <person name="Scarpelli C."/>
            <person name="Wincker P."/>
            <person name="Lander E.S."/>
            <person name="Weissenbach J."/>
            <person name="Roest Crollius H."/>
        </authorList>
    </citation>
    <scope>NUCLEOTIDE SEQUENCE [LARGE SCALE GENOMIC DNA]</scope>
</reference>
<comment type="similarity">
    <text evidence="1">Belongs to the LIX1 family.</text>
</comment>
<dbReference type="OrthoDB" id="6250996at2759"/>
<name>Q4RUT4_TETNG</name>
<dbReference type="PANTHER" id="PTHR31139:SF4">
    <property type="entry name" value="ECTOPIC P GRANULES PROTEIN 5 HOMOLOG"/>
    <property type="match status" value="1"/>
</dbReference>
<evidence type="ECO:0000256" key="1">
    <source>
        <dbReference type="ARBA" id="ARBA00007468"/>
    </source>
</evidence>
<dbReference type="Pfam" id="PF14954">
    <property type="entry name" value="LIX1"/>
    <property type="match status" value="1"/>
</dbReference>
<dbReference type="AlphaFoldDB" id="Q4RUT4"/>
<organism evidence="2">
    <name type="scientific">Tetraodon nigroviridis</name>
    <name type="common">Spotted green pufferfish</name>
    <name type="synonym">Chelonodon nigroviridis</name>
    <dbReference type="NCBI Taxonomy" id="99883"/>
    <lineage>
        <taxon>Eukaryota</taxon>
        <taxon>Metazoa</taxon>
        <taxon>Chordata</taxon>
        <taxon>Craniata</taxon>
        <taxon>Vertebrata</taxon>
        <taxon>Euteleostomi</taxon>
        <taxon>Actinopterygii</taxon>
        <taxon>Neopterygii</taxon>
        <taxon>Teleostei</taxon>
        <taxon>Neoteleostei</taxon>
        <taxon>Acanthomorphata</taxon>
        <taxon>Eupercaria</taxon>
        <taxon>Tetraodontiformes</taxon>
        <taxon>Tetradontoidea</taxon>
        <taxon>Tetraodontidae</taxon>
        <taxon>Tetraodon</taxon>
    </lineage>
</organism>
<sequence length="666" mass="74461">VNVVAMLHHYWEQKQVQQSKGSSGGSGGPAGERAARAESLILYESAPTPGPPYVCYVTLPGGSCFGNYKVCLFQAEARRDAARVALMNSLVNELPCRCINAQFISQSLQQAATHCAVSMEDARDSGTSLGTYSLLLHSYIGRTMLEFQEMMTVFQLLHWNGTLKALRERQYSRQSVISYYSQRGLDEHMRSSLALDWLGREQRSPGRIGEELQVAQRELVLARRRGIELRFYKEKTDILSLALTEHHRLNQLTRPQSAACRDDSSCVKAGETAIDHGGSSAKENKDKNYRKSKDQSKVCGYHRFQQADFSEGVLTELRKLFEARKSWMTHCFKRTSITGSTDWWQSFCTLEDQMSVCTCSAIFCAVLLELASGPHTSFRHRAEFLGHLKPCESQSSTASGPASGNWTLVDEGGEETCVLATDPQHQQRFEHWLCEVNSSDGISLLTALAQMATPTHRYDPSFITTVTLLIYQVSYVSVSTREIYSKVGRELLASIAAVHPYIISVLLERLRETLKTIGMVALYLCKELPLSLWQPTHEEICVIGGWLLQHPLSAVENRLACVILEGLNWGYAQDGSLALSSSLHSEVALLVAEAYQKYLTDKPYSGLISEGLKQVPHARFAPHLLHLHLAFLISVFPLFRCLTWPVSFVWACLPRRPLTNGHGNCC</sequence>
<protein>
    <submittedName>
        <fullName evidence="2">(spotted green pufferfish) hypothetical protein</fullName>
    </submittedName>
</protein>
<dbReference type="GO" id="GO:0097352">
    <property type="term" value="P:autophagosome maturation"/>
    <property type="evidence" value="ECO:0007669"/>
    <property type="project" value="TreeGrafter"/>
</dbReference>
<dbReference type="KEGG" id="tng:GSTEN00028650G001"/>
<feature type="non-terminal residue" evidence="2">
    <location>
        <position position="666"/>
    </location>
</feature>
<dbReference type="InterPro" id="IPR029270">
    <property type="entry name" value="LIX1"/>
</dbReference>
<reference evidence="2" key="2">
    <citation type="submission" date="2004-02" db="EMBL/GenBank/DDBJ databases">
        <authorList>
            <consortium name="Genoscope"/>
            <consortium name="Whitehead Institute Centre for Genome Research"/>
        </authorList>
    </citation>
    <scope>NUCLEOTIDE SEQUENCE</scope>
</reference>
<dbReference type="GO" id="GO:0005737">
    <property type="term" value="C:cytoplasm"/>
    <property type="evidence" value="ECO:0007669"/>
    <property type="project" value="TreeGrafter"/>
</dbReference>
<evidence type="ECO:0000313" key="2">
    <source>
        <dbReference type="EMBL" id="CAG07848.1"/>
    </source>
</evidence>
<dbReference type="EMBL" id="CAAE01014993">
    <property type="protein sequence ID" value="CAG07848.1"/>
    <property type="molecule type" value="Genomic_DNA"/>
</dbReference>
<dbReference type="InterPro" id="IPR051436">
    <property type="entry name" value="Autophagy-related_EPG5"/>
</dbReference>